<dbReference type="EMBL" id="AJ841677">
    <property type="protein sequence ID" value="CAH56447.1"/>
    <property type="molecule type" value="Genomic_DNA"/>
</dbReference>
<dbReference type="EMBL" id="AJ841676">
    <property type="protein sequence ID" value="CAH56446.1"/>
    <property type="molecule type" value="Genomic_DNA"/>
</dbReference>
<dbReference type="EMBL" id="AJ841675">
    <property type="protein sequence ID" value="CAH56445.1"/>
    <property type="molecule type" value="Genomic_DNA"/>
</dbReference>
<dbReference type="PROSITE" id="PS51257">
    <property type="entry name" value="PROKAR_LIPOPROTEIN"/>
    <property type="match status" value="1"/>
</dbReference>
<reference evidence="4" key="1">
    <citation type="journal article" date="2006" name="Int. J. Med. Microbiol.">
        <title>Molecular analysis of decorin-binding protein A (DbpA) reveals five major groups among European Borrelia burgdorferi sensu lato strains with impact for the development of serological assays and indicates lateral gene transfer of the dbpA gene.</title>
        <authorList>
            <person name="Schulte-Spechtel U.C."/>
            <person name="Fingerle V."/>
            <person name="Goettner G."/>
            <person name="Rogge S."/>
            <person name="Wilske B."/>
        </authorList>
    </citation>
    <scope>NUCLEOTIDE SEQUENCE</scope>
    <source>
        <strain evidence="4">PMue</strain>
        <strain evidence="2">PScf</strain>
        <strain evidence="1">PTrob</strain>
        <strain evidence="3">PWa</strain>
    </source>
</reference>
<accession>Q3MSS8</accession>
<dbReference type="GeneID" id="45161687"/>
<evidence type="ECO:0000313" key="4">
    <source>
        <dbReference type="EMBL" id="CAH56447.1"/>
    </source>
</evidence>
<dbReference type="RefSeq" id="WP_011187164.1">
    <property type="nucleotide sequence ID" value="NZ_CP117800.1"/>
</dbReference>
<organism evidence="4">
    <name type="scientific">Borreliella bavariensis</name>
    <dbReference type="NCBI Taxonomy" id="664662"/>
    <lineage>
        <taxon>Bacteria</taxon>
        <taxon>Pseudomonadati</taxon>
        <taxon>Spirochaetota</taxon>
        <taxon>Spirochaetia</taxon>
        <taxon>Spirochaetales</taxon>
        <taxon>Borreliaceae</taxon>
        <taxon>Borreliella</taxon>
    </lineage>
</organism>
<name>Q3MSS8_9SPIR</name>
<dbReference type="NCBIfam" id="NF033713">
    <property type="entry name" value="DbpA"/>
    <property type="match status" value="1"/>
</dbReference>
<protein>
    <submittedName>
        <fullName evidence="4">Decorin binding protein A</fullName>
    </submittedName>
</protein>
<dbReference type="AlphaFoldDB" id="Q3MSS8"/>
<dbReference type="Pfam" id="PF02352">
    <property type="entry name" value="Decorin_bind"/>
    <property type="match status" value="1"/>
</dbReference>
<dbReference type="OMA" id="QRVHTKN"/>
<evidence type="ECO:0000313" key="1">
    <source>
        <dbReference type="EMBL" id="CAH56444.1"/>
    </source>
</evidence>
<evidence type="ECO:0000313" key="2">
    <source>
        <dbReference type="EMBL" id="CAH56445.1"/>
    </source>
</evidence>
<dbReference type="Gene3D" id="1.20.1420.40">
    <property type="entry name" value="Decorin-binding protein"/>
    <property type="match status" value="1"/>
</dbReference>
<dbReference type="EMBL" id="AJ841674">
    <property type="protein sequence ID" value="CAH56444.1"/>
    <property type="molecule type" value="Genomic_DNA"/>
</dbReference>
<dbReference type="InterPro" id="IPR038353">
    <property type="entry name" value="Decorin-db_sf"/>
</dbReference>
<gene>
    <name evidence="4" type="primary">dbpA</name>
</gene>
<dbReference type="InterPro" id="IPR003332">
    <property type="entry name" value="Decorin-bd"/>
</dbReference>
<sequence length="175" mass="19335">MTKYIKNLLKLTLIVGLLVACSLTGKARLESSVKDITDEIDKAIKEAIADGVKLNELEENKTGAKKGGPQIRDAKIRVINLSVKFLKEIEEEANILKDNVGMNKVDKDQLLKDMYDLMLNAAGSLQKLGLQEMIKTVTQAAEKTPPTTVEGILMIANTIEDKLKKIKGKQETNKK</sequence>
<evidence type="ECO:0000313" key="3">
    <source>
        <dbReference type="EMBL" id="CAH56446.1"/>
    </source>
</evidence>
<dbReference type="InterPro" id="IPR054923">
    <property type="entry name" value="Decorin_bind_prot_A"/>
</dbReference>
<proteinExistence type="predicted"/>